<dbReference type="Gene3D" id="1.20.120.1490">
    <property type="match status" value="1"/>
</dbReference>
<dbReference type="EMBL" id="LNYJ01000011">
    <property type="protein sequence ID" value="KTD17748.1"/>
    <property type="molecule type" value="Genomic_DNA"/>
</dbReference>
<dbReference type="PATRIC" id="fig|456.5.peg.2199"/>
<evidence type="ECO:0000313" key="2">
    <source>
        <dbReference type="EMBL" id="KTD17748.1"/>
    </source>
</evidence>
<feature type="chain" id="PRO_5006914678" description="Zinc resistance-associated protein" evidence="1">
    <location>
        <begin position="25"/>
        <end position="145"/>
    </location>
</feature>
<dbReference type="AlphaFoldDB" id="A0A0W0VC89"/>
<name>A0A0W0VC89_9GAMM</name>
<reference evidence="2 3" key="1">
    <citation type="submission" date="2015-11" db="EMBL/GenBank/DDBJ databases">
        <title>Genomic analysis of 38 Legionella species identifies large and diverse effector repertoires.</title>
        <authorList>
            <person name="Burstein D."/>
            <person name="Amaro F."/>
            <person name="Zusman T."/>
            <person name="Lifshitz Z."/>
            <person name="Cohen O."/>
            <person name="Gilbert J.A."/>
            <person name="Pupko T."/>
            <person name="Shuman H.A."/>
            <person name="Segal G."/>
        </authorList>
    </citation>
    <scope>NUCLEOTIDE SEQUENCE [LARGE SCALE GENOMIC DNA]</scope>
    <source>
        <strain evidence="2 3">BL-540</strain>
    </source>
</reference>
<gene>
    <name evidence="2" type="ORF">Ljor_2054</name>
</gene>
<evidence type="ECO:0000256" key="1">
    <source>
        <dbReference type="SAM" id="SignalP"/>
    </source>
</evidence>
<protein>
    <recommendedName>
        <fullName evidence="4">Zinc resistance-associated protein</fullName>
    </recommendedName>
</protein>
<accession>A0A0W0VC89</accession>
<keyword evidence="3" id="KW-1185">Reference proteome</keyword>
<dbReference type="RefSeq" id="WP_058471474.1">
    <property type="nucleotide sequence ID" value="NZ_CAAAIC010000001.1"/>
</dbReference>
<keyword evidence="1" id="KW-0732">Signal</keyword>
<dbReference type="Proteomes" id="UP000055035">
    <property type="component" value="Unassembled WGS sequence"/>
</dbReference>
<dbReference type="STRING" id="456.Ljor_2054"/>
<evidence type="ECO:0000313" key="3">
    <source>
        <dbReference type="Proteomes" id="UP000055035"/>
    </source>
</evidence>
<organism evidence="2 3">
    <name type="scientific">Legionella jordanis</name>
    <dbReference type="NCBI Taxonomy" id="456"/>
    <lineage>
        <taxon>Bacteria</taxon>
        <taxon>Pseudomonadati</taxon>
        <taxon>Pseudomonadota</taxon>
        <taxon>Gammaproteobacteria</taxon>
        <taxon>Legionellales</taxon>
        <taxon>Legionellaceae</taxon>
        <taxon>Legionella</taxon>
    </lineage>
</organism>
<comment type="caution">
    <text evidence="2">The sequence shown here is derived from an EMBL/GenBank/DDBJ whole genome shotgun (WGS) entry which is preliminary data.</text>
</comment>
<evidence type="ECO:0008006" key="4">
    <source>
        <dbReference type="Google" id="ProtNLM"/>
    </source>
</evidence>
<sequence length="145" mass="16373">MNLRRLLCMPAFLLSLGLSPLALADDGPQHNQTLPTGKIHKSHAGHLLTAEQRGEVDKMIETMHQQLNPLIKERQALRLQLMGKLATAGMQWDELSPLVTKINANNSQITELLAKTQLQIFQKFGVLLPPRPRAVMFHHHHRAFI</sequence>
<dbReference type="OrthoDB" id="5651290at2"/>
<proteinExistence type="predicted"/>
<feature type="signal peptide" evidence="1">
    <location>
        <begin position="1"/>
        <end position="24"/>
    </location>
</feature>